<evidence type="ECO:0000259" key="5">
    <source>
        <dbReference type="SMART" id="SM00363"/>
    </source>
</evidence>
<dbReference type="GO" id="GO:0003723">
    <property type="term" value="F:RNA binding"/>
    <property type="evidence" value="ECO:0007669"/>
    <property type="project" value="UniProtKB-KW"/>
</dbReference>
<keyword evidence="3" id="KW-0694">RNA-binding</keyword>
<proteinExistence type="inferred from homology"/>
<dbReference type="PROSITE" id="PS01149">
    <property type="entry name" value="PSI_RSU"/>
    <property type="match status" value="1"/>
</dbReference>
<dbReference type="Gene3D" id="3.30.70.580">
    <property type="entry name" value="Pseudouridine synthase I, catalytic domain, N-terminal subdomain"/>
    <property type="match status" value="1"/>
</dbReference>
<dbReference type="Gene3D" id="3.10.290.10">
    <property type="entry name" value="RNA-binding S4 domain"/>
    <property type="match status" value="1"/>
</dbReference>
<dbReference type="InterPro" id="IPR020103">
    <property type="entry name" value="PsdUridine_synth_cat_dom_sf"/>
</dbReference>
<dbReference type="SUPFAM" id="SSF55174">
    <property type="entry name" value="Alpha-L RNA-binding motif"/>
    <property type="match status" value="1"/>
</dbReference>
<organism evidence="6 7">
    <name type="scientific">Hominifimenecus microfluidus</name>
    <dbReference type="NCBI Taxonomy" id="2885348"/>
    <lineage>
        <taxon>Bacteria</taxon>
        <taxon>Bacillati</taxon>
        <taxon>Bacillota</taxon>
        <taxon>Clostridia</taxon>
        <taxon>Lachnospirales</taxon>
        <taxon>Lachnospiraceae</taxon>
        <taxon>Hominifimenecus</taxon>
    </lineage>
</organism>
<comment type="caution">
    <text evidence="6">The sequence shown here is derived from an EMBL/GenBank/DDBJ whole genome shotgun (WGS) entry which is preliminary data.</text>
</comment>
<dbReference type="PANTHER" id="PTHR47683:SF2">
    <property type="entry name" value="RNA-BINDING S4 DOMAIN-CONTAINING PROTEIN"/>
    <property type="match status" value="1"/>
</dbReference>
<dbReference type="InterPro" id="IPR006145">
    <property type="entry name" value="PsdUridine_synth_RsuA/RluA"/>
</dbReference>
<dbReference type="PANTHER" id="PTHR47683">
    <property type="entry name" value="PSEUDOURIDINE SYNTHASE FAMILY PROTEIN-RELATED"/>
    <property type="match status" value="1"/>
</dbReference>
<dbReference type="InterPro" id="IPR050343">
    <property type="entry name" value="RsuA_PseudoU_synthase"/>
</dbReference>
<dbReference type="EMBL" id="JAJEQR010000001">
    <property type="protein sequence ID" value="MCC2229400.1"/>
    <property type="molecule type" value="Genomic_DNA"/>
</dbReference>
<evidence type="ECO:0000313" key="6">
    <source>
        <dbReference type="EMBL" id="MCC2229400.1"/>
    </source>
</evidence>
<dbReference type="InterPro" id="IPR042092">
    <property type="entry name" value="PsdUridine_s_RsuA/RluB/E/F_cat"/>
</dbReference>
<name>A0AAE3E8Q3_9FIRM</name>
<dbReference type="InterPro" id="IPR000748">
    <property type="entry name" value="PsdUridine_synth_RsuA/RluB/E/F"/>
</dbReference>
<keyword evidence="7" id="KW-1185">Reference proteome</keyword>
<dbReference type="EC" id="5.4.99.-" evidence="4"/>
<gene>
    <name evidence="6" type="ORF">LKD81_00080</name>
</gene>
<evidence type="ECO:0000256" key="3">
    <source>
        <dbReference type="PROSITE-ProRule" id="PRU00182"/>
    </source>
</evidence>
<dbReference type="SUPFAM" id="SSF55120">
    <property type="entry name" value="Pseudouridine synthase"/>
    <property type="match status" value="1"/>
</dbReference>
<comment type="similarity">
    <text evidence="1 4">Belongs to the pseudouridine synthase RsuA family.</text>
</comment>
<reference evidence="6" key="1">
    <citation type="submission" date="2021-10" db="EMBL/GenBank/DDBJ databases">
        <title>Anaerobic single-cell dispensing facilitates the cultivation of human gut bacteria.</title>
        <authorList>
            <person name="Afrizal A."/>
        </authorList>
    </citation>
    <scope>NUCLEOTIDE SEQUENCE</scope>
    <source>
        <strain evidence="6">CLA-AA-H215</strain>
    </source>
</reference>
<dbReference type="Pfam" id="PF01479">
    <property type="entry name" value="S4"/>
    <property type="match status" value="1"/>
</dbReference>
<dbReference type="CDD" id="cd00165">
    <property type="entry name" value="S4"/>
    <property type="match status" value="1"/>
</dbReference>
<dbReference type="Proteomes" id="UP001198182">
    <property type="component" value="Unassembled WGS sequence"/>
</dbReference>
<dbReference type="InterPro" id="IPR036986">
    <property type="entry name" value="S4_RNA-bd_sf"/>
</dbReference>
<dbReference type="AlphaFoldDB" id="A0AAE3E8Q3"/>
<dbReference type="SMART" id="SM00363">
    <property type="entry name" value="S4"/>
    <property type="match status" value="1"/>
</dbReference>
<protein>
    <recommendedName>
        <fullName evidence="4">Pseudouridine synthase</fullName>
        <ecNumber evidence="4">5.4.99.-</ecNumber>
    </recommendedName>
</protein>
<evidence type="ECO:0000313" key="7">
    <source>
        <dbReference type="Proteomes" id="UP001198182"/>
    </source>
</evidence>
<sequence>MEPIRLNKYLSAAGICSRREADRLIAGGTVLVDGVPADMGMKVTDENVILVNGEPVQPQQEMVILAVYKPEGIVCTTVEHKGEHNIVNLVNYPKRVYPIGRLDKASEGLILMTNYGEIADKILRGSNYHEKEYLVTINKPVTLEFLNAMRSGVPILDTVTRPCTVKKVSHDTFRIVLTQGLNRQIRRMCEALGCRVTFLKRLRVMNVELGDLQPGEYREVKGKEREALLASL</sequence>
<dbReference type="FunFam" id="3.30.70.1560:FF:000002">
    <property type="entry name" value="Pseudouridine synthase"/>
    <property type="match status" value="1"/>
</dbReference>
<evidence type="ECO:0000256" key="4">
    <source>
        <dbReference type="RuleBase" id="RU003887"/>
    </source>
</evidence>
<accession>A0AAE3E8Q3</accession>
<dbReference type="Gene3D" id="3.30.70.1560">
    <property type="entry name" value="Alpha-L RNA-binding motif"/>
    <property type="match status" value="1"/>
</dbReference>
<dbReference type="NCBIfam" id="TIGR00093">
    <property type="entry name" value="pseudouridine synthase"/>
    <property type="match status" value="1"/>
</dbReference>
<evidence type="ECO:0000256" key="2">
    <source>
        <dbReference type="ARBA" id="ARBA00023235"/>
    </source>
</evidence>
<feature type="domain" description="RNA-binding S4" evidence="5">
    <location>
        <begin position="4"/>
        <end position="61"/>
    </location>
</feature>
<evidence type="ECO:0000256" key="1">
    <source>
        <dbReference type="ARBA" id="ARBA00008348"/>
    </source>
</evidence>
<dbReference type="GO" id="GO:0000455">
    <property type="term" value="P:enzyme-directed rRNA pseudouridine synthesis"/>
    <property type="evidence" value="ECO:0007669"/>
    <property type="project" value="UniProtKB-ARBA"/>
</dbReference>
<dbReference type="InterPro" id="IPR020094">
    <property type="entry name" value="TruA/RsuA/RluB/E/F_N"/>
</dbReference>
<dbReference type="RefSeq" id="WP_308452236.1">
    <property type="nucleotide sequence ID" value="NZ_JAJEQR010000001.1"/>
</dbReference>
<keyword evidence="2 4" id="KW-0413">Isomerase</keyword>
<dbReference type="Pfam" id="PF00849">
    <property type="entry name" value="PseudoU_synth_2"/>
    <property type="match status" value="1"/>
</dbReference>
<dbReference type="GO" id="GO:0120159">
    <property type="term" value="F:rRNA pseudouridine synthase activity"/>
    <property type="evidence" value="ECO:0007669"/>
    <property type="project" value="UniProtKB-ARBA"/>
</dbReference>
<dbReference type="InterPro" id="IPR002942">
    <property type="entry name" value="S4_RNA-bd"/>
</dbReference>
<dbReference type="FunFam" id="3.10.290.10:FF:000003">
    <property type="entry name" value="Pseudouridine synthase"/>
    <property type="match status" value="1"/>
</dbReference>
<dbReference type="InterPro" id="IPR018496">
    <property type="entry name" value="PsdUridine_synth_RsuA/RluB_CS"/>
</dbReference>
<dbReference type="PROSITE" id="PS50889">
    <property type="entry name" value="S4"/>
    <property type="match status" value="1"/>
</dbReference>